<accession>A0A645BTD5</accession>
<evidence type="ECO:0000256" key="2">
    <source>
        <dbReference type="ARBA" id="ARBA00023235"/>
    </source>
</evidence>
<dbReference type="Pfam" id="PF05336">
    <property type="entry name" value="rhaM"/>
    <property type="match status" value="1"/>
</dbReference>
<name>A0A645BTD5_9ZZZZ</name>
<evidence type="ECO:0000256" key="4">
    <source>
        <dbReference type="ARBA" id="ARBA00023308"/>
    </source>
</evidence>
<evidence type="ECO:0000313" key="5">
    <source>
        <dbReference type="EMBL" id="MPM68636.1"/>
    </source>
</evidence>
<protein>
    <submittedName>
        <fullName evidence="5">L-rhamnose mutarotase</fullName>
        <ecNumber evidence="5">5.1.3.32</ecNumber>
    </submittedName>
</protein>
<sequence>MIRKGFLIQAQPGMEKEYERRHNPIWPELDAIMRAHGVLNFTTFLHEPTNQMFCYVEIEDEDKFNAMAKEPVCQRWWKYMTEALVCEAPDADKGKEESLREIFHM</sequence>
<dbReference type="GO" id="GO:0062192">
    <property type="term" value="F:L-rhamnose mutarotase activity"/>
    <property type="evidence" value="ECO:0007669"/>
    <property type="project" value="UniProtKB-EC"/>
</dbReference>
<dbReference type="EC" id="5.1.3.32" evidence="5"/>
<keyword evidence="1" id="KW-0963">Cytoplasm</keyword>
<evidence type="ECO:0000256" key="3">
    <source>
        <dbReference type="ARBA" id="ARBA00023277"/>
    </source>
</evidence>
<dbReference type="AlphaFoldDB" id="A0A645BTD5"/>
<dbReference type="GO" id="GO:0019301">
    <property type="term" value="P:rhamnose catabolic process"/>
    <property type="evidence" value="ECO:0007669"/>
    <property type="project" value="TreeGrafter"/>
</dbReference>
<proteinExistence type="predicted"/>
<reference evidence="5" key="1">
    <citation type="submission" date="2019-08" db="EMBL/GenBank/DDBJ databases">
        <authorList>
            <person name="Kucharzyk K."/>
            <person name="Murdoch R.W."/>
            <person name="Higgins S."/>
            <person name="Loffler F."/>
        </authorList>
    </citation>
    <scope>NUCLEOTIDE SEQUENCE</scope>
</reference>
<dbReference type="EMBL" id="VSSQ01022365">
    <property type="protein sequence ID" value="MPM68636.1"/>
    <property type="molecule type" value="Genomic_DNA"/>
</dbReference>
<dbReference type="NCBIfam" id="TIGR02625">
    <property type="entry name" value="YiiL_rotase"/>
    <property type="match status" value="1"/>
</dbReference>
<comment type="caution">
    <text evidence="5">The sequence shown here is derived from an EMBL/GenBank/DDBJ whole genome shotgun (WGS) entry which is preliminary data.</text>
</comment>
<dbReference type="PANTHER" id="PTHR34389:SF2">
    <property type="entry name" value="L-RHAMNOSE MUTAROTASE"/>
    <property type="match status" value="1"/>
</dbReference>
<keyword evidence="2 5" id="KW-0413">Isomerase</keyword>
<keyword evidence="3" id="KW-0119">Carbohydrate metabolism</keyword>
<keyword evidence="4" id="KW-0684">Rhamnose metabolism</keyword>
<dbReference type="GO" id="GO:0005737">
    <property type="term" value="C:cytoplasm"/>
    <property type="evidence" value="ECO:0007669"/>
    <property type="project" value="InterPro"/>
</dbReference>
<gene>
    <name evidence="5" type="primary">rhaM_7</name>
    <name evidence="5" type="ORF">SDC9_115570</name>
</gene>
<dbReference type="InterPro" id="IPR008000">
    <property type="entry name" value="Rham/fucose_mutarotase"/>
</dbReference>
<evidence type="ECO:0000256" key="1">
    <source>
        <dbReference type="ARBA" id="ARBA00022490"/>
    </source>
</evidence>
<dbReference type="InterPro" id="IPR013448">
    <property type="entry name" value="L-rhamnose_mutarotase"/>
</dbReference>
<dbReference type="InterPro" id="IPR011008">
    <property type="entry name" value="Dimeric_a/b-barrel"/>
</dbReference>
<organism evidence="5">
    <name type="scientific">bioreactor metagenome</name>
    <dbReference type="NCBI Taxonomy" id="1076179"/>
    <lineage>
        <taxon>unclassified sequences</taxon>
        <taxon>metagenomes</taxon>
        <taxon>ecological metagenomes</taxon>
    </lineage>
</organism>
<dbReference type="SUPFAM" id="SSF54909">
    <property type="entry name" value="Dimeric alpha+beta barrel"/>
    <property type="match status" value="1"/>
</dbReference>
<dbReference type="PANTHER" id="PTHR34389">
    <property type="entry name" value="L-RHAMNOSE MUTAROTASE"/>
    <property type="match status" value="1"/>
</dbReference>
<dbReference type="Gene3D" id="3.30.70.100">
    <property type="match status" value="1"/>
</dbReference>